<keyword evidence="7" id="KW-1185">Reference proteome</keyword>
<keyword evidence="2" id="KW-0238">DNA-binding</keyword>
<dbReference type="SMART" id="SM00717">
    <property type="entry name" value="SANT"/>
    <property type="match status" value="1"/>
</dbReference>
<dbReference type="PROSITE" id="PS51294">
    <property type="entry name" value="HTH_MYB"/>
    <property type="match status" value="1"/>
</dbReference>
<dbReference type="Pfam" id="PF00249">
    <property type="entry name" value="Myb_DNA-binding"/>
    <property type="match status" value="1"/>
</dbReference>
<dbReference type="SUPFAM" id="SSF46689">
    <property type="entry name" value="Homeodomain-like"/>
    <property type="match status" value="1"/>
</dbReference>
<dbReference type="PROSITE" id="PS50090">
    <property type="entry name" value="MYB_LIKE"/>
    <property type="match status" value="1"/>
</dbReference>
<evidence type="ECO:0000259" key="5">
    <source>
        <dbReference type="PROSITE" id="PS51294"/>
    </source>
</evidence>
<accession>A0AAD8JVK8</accession>
<dbReference type="AlphaFoldDB" id="A0AAD8JVK8"/>
<dbReference type="InterPro" id="IPR001005">
    <property type="entry name" value="SANT/Myb"/>
</dbReference>
<feature type="domain" description="Myb-like" evidence="4">
    <location>
        <begin position="9"/>
        <end position="71"/>
    </location>
</feature>
<dbReference type="EMBL" id="JAUHHV010000010">
    <property type="protein sequence ID" value="KAK1410391.1"/>
    <property type="molecule type" value="Genomic_DNA"/>
</dbReference>
<comment type="caution">
    <text evidence="6">The sequence shown here is derived from an EMBL/GenBank/DDBJ whole genome shotgun (WGS) entry which is preliminary data.</text>
</comment>
<protein>
    <recommendedName>
        <fullName evidence="8">Homeodomain-like protein</fullName>
    </recommendedName>
</protein>
<proteinExistence type="predicted"/>
<keyword evidence="3" id="KW-0539">Nucleus</keyword>
<dbReference type="PANTHER" id="PTHR10641:SF1244">
    <property type="entry name" value="TRICHOME DIFFERENTIATION PROTEIN GL1-LIKE"/>
    <property type="match status" value="1"/>
</dbReference>
<dbReference type="InterPro" id="IPR017930">
    <property type="entry name" value="Myb_dom"/>
</dbReference>
<name>A0AAD8JVK8_TARER</name>
<dbReference type="InterPro" id="IPR009057">
    <property type="entry name" value="Homeodomain-like_sf"/>
</dbReference>
<evidence type="ECO:0008006" key="8">
    <source>
        <dbReference type="Google" id="ProtNLM"/>
    </source>
</evidence>
<gene>
    <name evidence="6" type="ORF">QVD17_36928</name>
</gene>
<evidence type="ECO:0000313" key="7">
    <source>
        <dbReference type="Proteomes" id="UP001229421"/>
    </source>
</evidence>
<dbReference type="PANTHER" id="PTHR10641">
    <property type="entry name" value="MYB FAMILY TRANSCRIPTION FACTOR"/>
    <property type="match status" value="1"/>
</dbReference>
<dbReference type="Proteomes" id="UP001229421">
    <property type="component" value="Unassembled WGS sequence"/>
</dbReference>
<evidence type="ECO:0000259" key="4">
    <source>
        <dbReference type="PROSITE" id="PS50090"/>
    </source>
</evidence>
<dbReference type="Gene3D" id="1.10.10.60">
    <property type="entry name" value="Homeodomain-like"/>
    <property type="match status" value="1"/>
</dbReference>
<dbReference type="CDD" id="cd00167">
    <property type="entry name" value="SANT"/>
    <property type="match status" value="1"/>
</dbReference>
<evidence type="ECO:0000313" key="6">
    <source>
        <dbReference type="EMBL" id="KAK1410391.1"/>
    </source>
</evidence>
<evidence type="ECO:0000256" key="2">
    <source>
        <dbReference type="ARBA" id="ARBA00023125"/>
    </source>
</evidence>
<evidence type="ECO:0000256" key="1">
    <source>
        <dbReference type="ARBA" id="ARBA00004123"/>
    </source>
</evidence>
<organism evidence="6 7">
    <name type="scientific">Tagetes erecta</name>
    <name type="common">African marigold</name>
    <dbReference type="NCBI Taxonomy" id="13708"/>
    <lineage>
        <taxon>Eukaryota</taxon>
        <taxon>Viridiplantae</taxon>
        <taxon>Streptophyta</taxon>
        <taxon>Embryophyta</taxon>
        <taxon>Tracheophyta</taxon>
        <taxon>Spermatophyta</taxon>
        <taxon>Magnoliopsida</taxon>
        <taxon>eudicotyledons</taxon>
        <taxon>Gunneridae</taxon>
        <taxon>Pentapetalae</taxon>
        <taxon>asterids</taxon>
        <taxon>campanulids</taxon>
        <taxon>Asterales</taxon>
        <taxon>Asteraceae</taxon>
        <taxon>Asteroideae</taxon>
        <taxon>Heliantheae alliance</taxon>
        <taxon>Tageteae</taxon>
        <taxon>Tagetes</taxon>
    </lineage>
</organism>
<sequence>MASSEIEMKIDLKKGSWSVEEDHKLVTYINRYGIWNWSLMPKFAGGLLLHPNSKLPGRTDNDIKNYWHSHLKKYANEQNQVSQTNKQNDHNSSSPFENMQHADHMTNVFKSHFSCKQDMSSSSSTTTSKDAEVEFRADYNDTSSPETFDDLHCFWEQLCPFENLELKNIHRHMDAFSNHNFQDLDDGLLCSYTLSNNDYNSSLLSDP</sequence>
<dbReference type="GO" id="GO:0005634">
    <property type="term" value="C:nucleus"/>
    <property type="evidence" value="ECO:0007669"/>
    <property type="project" value="UniProtKB-SubCell"/>
</dbReference>
<feature type="domain" description="HTH myb-type" evidence="5">
    <location>
        <begin position="9"/>
        <end position="75"/>
    </location>
</feature>
<comment type="subcellular location">
    <subcellularLocation>
        <location evidence="1">Nucleus</location>
    </subcellularLocation>
</comment>
<reference evidence="6" key="1">
    <citation type="journal article" date="2023" name="bioRxiv">
        <title>Improved chromosome-level genome assembly for marigold (Tagetes erecta).</title>
        <authorList>
            <person name="Jiang F."/>
            <person name="Yuan L."/>
            <person name="Wang S."/>
            <person name="Wang H."/>
            <person name="Xu D."/>
            <person name="Wang A."/>
            <person name="Fan W."/>
        </authorList>
    </citation>
    <scope>NUCLEOTIDE SEQUENCE</scope>
    <source>
        <strain evidence="6">WSJ</strain>
        <tissue evidence="6">Leaf</tissue>
    </source>
</reference>
<dbReference type="InterPro" id="IPR015495">
    <property type="entry name" value="Myb_TF_plants"/>
</dbReference>
<evidence type="ECO:0000256" key="3">
    <source>
        <dbReference type="ARBA" id="ARBA00023242"/>
    </source>
</evidence>
<dbReference type="GO" id="GO:0003677">
    <property type="term" value="F:DNA binding"/>
    <property type="evidence" value="ECO:0007669"/>
    <property type="project" value="UniProtKB-KW"/>
</dbReference>